<protein>
    <submittedName>
        <fullName evidence="14">Dishevelled</fullName>
    </submittedName>
</protein>
<evidence type="ECO:0000256" key="5">
    <source>
        <dbReference type="ARBA" id="ARBA00022490"/>
    </source>
</evidence>
<feature type="region of interest" description="Disordered" evidence="9">
    <location>
        <begin position="1"/>
        <end position="21"/>
    </location>
</feature>
<dbReference type="PROSITE" id="PS50841">
    <property type="entry name" value="DIX"/>
    <property type="match status" value="1"/>
</dbReference>
<dbReference type="PROSITE" id="PS50186">
    <property type="entry name" value="DEP"/>
    <property type="match status" value="1"/>
</dbReference>
<dbReference type="GO" id="GO:0005938">
    <property type="term" value="C:cell cortex"/>
    <property type="evidence" value="ECO:0007669"/>
    <property type="project" value="UniProtKB-ARBA"/>
</dbReference>
<dbReference type="InterPro" id="IPR038207">
    <property type="entry name" value="DIX_dom_sf"/>
</dbReference>
<dbReference type="GO" id="GO:0048730">
    <property type="term" value="P:epidermis morphogenesis"/>
    <property type="evidence" value="ECO:0007669"/>
    <property type="project" value="UniProtKB-ARBA"/>
</dbReference>
<dbReference type="GO" id="GO:0009887">
    <property type="term" value="P:animal organ morphogenesis"/>
    <property type="evidence" value="ECO:0007669"/>
    <property type="project" value="UniProtKB-ARBA"/>
</dbReference>
<dbReference type="Gene3D" id="2.40.240.130">
    <property type="match status" value="1"/>
</dbReference>
<evidence type="ECO:0000256" key="9">
    <source>
        <dbReference type="SAM" id="MobiDB-lite"/>
    </source>
</evidence>
<dbReference type="InterPro" id="IPR036390">
    <property type="entry name" value="WH_DNA-bd_sf"/>
</dbReference>
<evidence type="ECO:0000256" key="3">
    <source>
        <dbReference type="ARBA" id="ARBA00008735"/>
    </source>
</evidence>
<keyword evidence="7" id="KW-0472">Membrane</keyword>
<dbReference type="SMART" id="SM00228">
    <property type="entry name" value="PDZ"/>
    <property type="match status" value="1"/>
</dbReference>
<evidence type="ECO:0000256" key="6">
    <source>
        <dbReference type="ARBA" id="ARBA00022687"/>
    </source>
</evidence>
<sequence>MTDIESVMSEELPAQNGDPADTKVYYHVDEETTPYVVRVPRPPDKVTLGDFKAVLNRSNFKFYCKSNDDEVGGEVKAEIRDDNAVLKRSANGLIELFLLTAEGSSHSDGSAGQKRGQVGTLNHVPPGYLNAVAHFNNDQSMASTDSESMVSGLANLPKYPFKAGINRRMVQPQYFGPGHRQRRMGENDSMMTSESDARMFDSEDDRSRVSTSTDITSVSRQQQNLYRKRRSRKTKFRQPSRASSFSSITESSMSLNIIAIVLNMDTVSFLGISIVGQSSQRGDGGIYVANIMKGGAVALDGRIEAGDMILQVNEHSFENLTNDEAVAVLRDAVTRKGPIKLVVAKCWDSGPKSCFTLPRHKEEPVRPIDTLAWVHHTNAMRAMPSILEGSEGAPTPVPGYRPPSSGTVTSNSGSHDGQHHGHFDQLDTSMDPIVIIKALAMPNSGLDIRNRTWLKIPIPMSFLGSDLVDWLLKMVHGLYDRKDARKYAANLLRNHFIKHVVNKITFTEQCYYVLGDVCADFAHMRLNPAPEEPPQSETGTIGPLPPPPSNQMGGTSPWPLLPSASMVSGYASMPPTSPYPPQLFGTLPTAPSTPATMAMGGGVGRLVEPALSHASGSGGSSGSDKRQTTGATVPRGGPPPIPPKYTVNLHNQPPSLVNINLNNSNGRLEELPKDLASSRNSFRIAMSNPCEFFVDNL</sequence>
<dbReference type="GO" id="GO:0016477">
    <property type="term" value="P:cell migration"/>
    <property type="evidence" value="ECO:0007669"/>
    <property type="project" value="UniProtKB-ARBA"/>
</dbReference>
<dbReference type="SUPFAM" id="SSF46785">
    <property type="entry name" value="Winged helix' DNA-binding domain"/>
    <property type="match status" value="1"/>
</dbReference>
<proteinExistence type="inferred from homology"/>
<reference evidence="14" key="1">
    <citation type="submission" date="2022-11" db="UniProtKB">
        <authorList>
            <consortium name="WormBaseParasite"/>
        </authorList>
    </citation>
    <scope>IDENTIFICATION</scope>
</reference>
<dbReference type="GO" id="GO:0048468">
    <property type="term" value="P:cell development"/>
    <property type="evidence" value="ECO:0007669"/>
    <property type="project" value="UniProtKB-ARBA"/>
</dbReference>
<dbReference type="FunFam" id="1.10.10.10:FF:000400">
    <property type="entry name" value="DiSHevelled related"/>
    <property type="match status" value="1"/>
</dbReference>
<dbReference type="Gene3D" id="1.10.10.10">
    <property type="entry name" value="Winged helix-like DNA-binding domain superfamily/Winged helix DNA-binding domain"/>
    <property type="match status" value="1"/>
</dbReference>
<dbReference type="WBParaSite" id="PSAMB.scaffold2266size24212.g17058.t1">
    <property type="protein sequence ID" value="PSAMB.scaffold2266size24212.g17058.t1"/>
    <property type="gene ID" value="PSAMB.scaffold2266size24212.g17058"/>
</dbReference>
<feature type="compositionally biased region" description="Basic residues" evidence="9">
    <location>
        <begin position="226"/>
        <end position="238"/>
    </location>
</feature>
<dbReference type="GO" id="GO:0060070">
    <property type="term" value="P:canonical Wnt signaling pathway"/>
    <property type="evidence" value="ECO:0007669"/>
    <property type="project" value="TreeGrafter"/>
</dbReference>
<dbReference type="GO" id="GO:0003002">
    <property type="term" value="P:regionalization"/>
    <property type="evidence" value="ECO:0007669"/>
    <property type="project" value="UniProtKB-ARBA"/>
</dbReference>
<dbReference type="InterPro" id="IPR000591">
    <property type="entry name" value="DEP_dom"/>
</dbReference>
<dbReference type="PANTHER" id="PTHR10878:SF25">
    <property type="entry name" value="SEGMENT POLARITY PROTEIN DISHEVELLED"/>
    <property type="match status" value="1"/>
</dbReference>
<feature type="region of interest" description="Disordered" evidence="9">
    <location>
        <begin position="528"/>
        <end position="558"/>
    </location>
</feature>
<dbReference type="Pfam" id="PF02377">
    <property type="entry name" value="Dishevelled"/>
    <property type="match status" value="1"/>
</dbReference>
<dbReference type="GO" id="GO:0048646">
    <property type="term" value="P:anatomical structure formation involved in morphogenesis"/>
    <property type="evidence" value="ECO:0007669"/>
    <property type="project" value="UniProtKB-ARBA"/>
</dbReference>
<evidence type="ECO:0000256" key="2">
    <source>
        <dbReference type="ARBA" id="ARBA00004496"/>
    </source>
</evidence>
<dbReference type="CDD" id="cd06717">
    <property type="entry name" value="PDZ_Dishevelled-like"/>
    <property type="match status" value="1"/>
</dbReference>
<dbReference type="Pfam" id="PF00595">
    <property type="entry name" value="PDZ"/>
    <property type="match status" value="1"/>
</dbReference>
<dbReference type="InterPro" id="IPR015506">
    <property type="entry name" value="Dsh/Dvl-rel"/>
</dbReference>
<evidence type="ECO:0000259" key="12">
    <source>
        <dbReference type="PROSITE" id="PS50841"/>
    </source>
</evidence>
<keyword evidence="5" id="KW-0963">Cytoplasm</keyword>
<evidence type="ECO:0000256" key="7">
    <source>
        <dbReference type="ARBA" id="ARBA00023136"/>
    </source>
</evidence>
<feature type="domain" description="DEP" evidence="11">
    <location>
        <begin position="442"/>
        <end position="516"/>
    </location>
</feature>
<dbReference type="InterPro" id="IPR036034">
    <property type="entry name" value="PDZ_sf"/>
</dbReference>
<dbReference type="SUPFAM" id="SSF50156">
    <property type="entry name" value="PDZ domain-like"/>
    <property type="match status" value="1"/>
</dbReference>
<dbReference type="Pfam" id="PF00610">
    <property type="entry name" value="DEP"/>
    <property type="match status" value="1"/>
</dbReference>
<comment type="similarity">
    <text evidence="3">Belongs to the DSH family.</text>
</comment>
<feature type="region of interest" description="Disordered" evidence="9">
    <location>
        <begin position="582"/>
        <end position="601"/>
    </location>
</feature>
<dbReference type="PRINTS" id="PR01760">
    <property type="entry name" value="DISHEVELLED"/>
</dbReference>
<accession>A0A914VNA8</accession>
<evidence type="ECO:0000313" key="13">
    <source>
        <dbReference type="Proteomes" id="UP000887566"/>
    </source>
</evidence>
<dbReference type="Pfam" id="PF00778">
    <property type="entry name" value="DIX"/>
    <property type="match status" value="1"/>
</dbReference>
<evidence type="ECO:0000256" key="8">
    <source>
        <dbReference type="PROSITE-ProRule" id="PRU00069"/>
    </source>
</evidence>
<name>A0A914VNA8_9BILA</name>
<evidence type="ECO:0000256" key="4">
    <source>
        <dbReference type="ARBA" id="ARBA00022473"/>
    </source>
</evidence>
<dbReference type="Proteomes" id="UP000887566">
    <property type="component" value="Unplaced"/>
</dbReference>
<dbReference type="GO" id="GO:0048598">
    <property type="term" value="P:embryonic morphogenesis"/>
    <property type="evidence" value="ECO:0007669"/>
    <property type="project" value="UniProtKB-ARBA"/>
</dbReference>
<dbReference type="SMART" id="SM00049">
    <property type="entry name" value="DEP"/>
    <property type="match status" value="1"/>
</dbReference>
<dbReference type="SMART" id="SM00021">
    <property type="entry name" value="DAX"/>
    <property type="match status" value="1"/>
</dbReference>
<feature type="domain" description="DIX" evidence="12">
    <location>
        <begin position="19"/>
        <end position="101"/>
    </location>
</feature>
<dbReference type="CDD" id="cd04438">
    <property type="entry name" value="DEP_dishevelled"/>
    <property type="match status" value="1"/>
</dbReference>
<feature type="domain" description="PDZ" evidence="10">
    <location>
        <begin position="259"/>
        <end position="332"/>
    </location>
</feature>
<dbReference type="Gene3D" id="2.30.42.10">
    <property type="match status" value="1"/>
</dbReference>
<evidence type="ECO:0000259" key="11">
    <source>
        <dbReference type="PROSITE" id="PS50186"/>
    </source>
</evidence>
<dbReference type="GO" id="GO:0048699">
    <property type="term" value="P:generation of neurons"/>
    <property type="evidence" value="ECO:0007669"/>
    <property type="project" value="UniProtKB-ARBA"/>
</dbReference>
<dbReference type="FunFam" id="2.30.42.10:FF:000014">
    <property type="entry name" value="Segment polarity protein dishevelled homolog DVL-3"/>
    <property type="match status" value="1"/>
</dbReference>
<evidence type="ECO:0000259" key="10">
    <source>
        <dbReference type="PROSITE" id="PS50106"/>
    </source>
</evidence>
<dbReference type="GO" id="GO:0005109">
    <property type="term" value="F:frizzled binding"/>
    <property type="evidence" value="ECO:0007669"/>
    <property type="project" value="TreeGrafter"/>
</dbReference>
<dbReference type="InterPro" id="IPR003351">
    <property type="entry name" value="Dishevelled_protein_dom"/>
</dbReference>
<dbReference type="PROSITE" id="PS50106">
    <property type="entry name" value="PDZ"/>
    <property type="match status" value="1"/>
</dbReference>
<dbReference type="InterPro" id="IPR008339">
    <property type="entry name" value="Dishevelled_fam"/>
</dbReference>
<evidence type="ECO:0000313" key="14">
    <source>
        <dbReference type="WBParaSite" id="PSAMB.scaffold2266size24212.g17058.t1"/>
    </source>
</evidence>
<keyword evidence="13" id="KW-1185">Reference proteome</keyword>
<feature type="region of interest" description="Disordered" evidence="9">
    <location>
        <begin position="387"/>
        <end position="422"/>
    </location>
</feature>
<feature type="compositionally biased region" description="Basic and acidic residues" evidence="9">
    <location>
        <begin position="195"/>
        <end position="208"/>
    </location>
</feature>
<dbReference type="InterPro" id="IPR036388">
    <property type="entry name" value="WH-like_DNA-bd_sf"/>
</dbReference>
<feature type="compositionally biased region" description="Polar residues" evidence="9">
    <location>
        <begin position="209"/>
        <end position="225"/>
    </location>
</feature>
<keyword evidence="6 8" id="KW-0879">Wnt signaling pathway</keyword>
<keyword evidence="4" id="KW-0217">Developmental protein</keyword>
<organism evidence="13 14">
    <name type="scientific">Plectus sambesii</name>
    <dbReference type="NCBI Taxonomy" id="2011161"/>
    <lineage>
        <taxon>Eukaryota</taxon>
        <taxon>Metazoa</taxon>
        <taxon>Ecdysozoa</taxon>
        <taxon>Nematoda</taxon>
        <taxon>Chromadorea</taxon>
        <taxon>Plectida</taxon>
        <taxon>Plectina</taxon>
        <taxon>Plectoidea</taxon>
        <taxon>Plectidae</taxon>
        <taxon>Plectus</taxon>
    </lineage>
</organism>
<dbReference type="AlphaFoldDB" id="A0A914VNA8"/>
<dbReference type="GO" id="GO:0035556">
    <property type="term" value="P:intracellular signal transduction"/>
    <property type="evidence" value="ECO:0007669"/>
    <property type="project" value="InterPro"/>
</dbReference>
<dbReference type="GO" id="GO:0000132">
    <property type="term" value="P:establishment of mitotic spindle orientation"/>
    <property type="evidence" value="ECO:0007669"/>
    <property type="project" value="UniProtKB-ARBA"/>
</dbReference>
<dbReference type="GO" id="GO:0005829">
    <property type="term" value="C:cytosol"/>
    <property type="evidence" value="ECO:0007669"/>
    <property type="project" value="TreeGrafter"/>
</dbReference>
<feature type="compositionally biased region" description="Polar residues" evidence="9">
    <location>
        <begin position="404"/>
        <end position="415"/>
    </location>
</feature>
<dbReference type="FunFam" id="2.40.240.130:FF:000001">
    <property type="entry name" value="Segment polarity protein dishevelled homolog DVL-1"/>
    <property type="match status" value="1"/>
</dbReference>
<dbReference type="SUPFAM" id="SSF54236">
    <property type="entry name" value="Ubiquitin-like"/>
    <property type="match status" value="1"/>
</dbReference>
<dbReference type="PANTHER" id="PTHR10878">
    <property type="entry name" value="SEGMENT POLARITY PROTEIN DISHEVELLED"/>
    <property type="match status" value="1"/>
</dbReference>
<dbReference type="InterPro" id="IPR029071">
    <property type="entry name" value="Ubiquitin-like_domsf"/>
</dbReference>
<feature type="region of interest" description="Disordered" evidence="9">
    <location>
        <begin position="176"/>
        <end position="243"/>
    </location>
</feature>
<dbReference type="GO" id="GO:0016020">
    <property type="term" value="C:membrane"/>
    <property type="evidence" value="ECO:0007669"/>
    <property type="project" value="UniProtKB-SubCell"/>
</dbReference>
<dbReference type="InterPro" id="IPR001158">
    <property type="entry name" value="DIX"/>
</dbReference>
<feature type="region of interest" description="Disordered" evidence="9">
    <location>
        <begin position="609"/>
        <end position="644"/>
    </location>
</feature>
<comment type="subcellular location">
    <subcellularLocation>
        <location evidence="2">Cytoplasm</location>
    </subcellularLocation>
    <subcellularLocation>
        <location evidence="1">Membrane</location>
    </subcellularLocation>
</comment>
<dbReference type="InterPro" id="IPR001478">
    <property type="entry name" value="PDZ"/>
</dbReference>
<evidence type="ECO:0000256" key="1">
    <source>
        <dbReference type="ARBA" id="ARBA00004370"/>
    </source>
</evidence>
<dbReference type="GO" id="GO:0035591">
    <property type="term" value="F:signaling adaptor activity"/>
    <property type="evidence" value="ECO:0007669"/>
    <property type="project" value="UniProtKB-ARBA"/>
</dbReference>